<dbReference type="SUPFAM" id="SSF58113">
    <property type="entry name" value="Apolipoprotein A-I"/>
    <property type="match status" value="1"/>
</dbReference>
<keyword evidence="2" id="KW-0732">Signal</keyword>
<gene>
    <name evidence="3" type="ORF">SAMN02745206_01969</name>
</gene>
<dbReference type="EMBL" id="FQVB01000017">
    <property type="protein sequence ID" value="SHF42833.1"/>
    <property type="molecule type" value="Genomic_DNA"/>
</dbReference>
<name>A0A1M5BJS0_9BACT</name>
<proteinExistence type="predicted"/>
<dbReference type="STRING" id="1121391.SAMN02745206_01969"/>
<feature type="chain" id="PRO_5012702701" evidence="2">
    <location>
        <begin position="22"/>
        <end position="158"/>
    </location>
</feature>
<evidence type="ECO:0000256" key="1">
    <source>
        <dbReference type="SAM" id="Phobius"/>
    </source>
</evidence>
<keyword evidence="1" id="KW-1133">Transmembrane helix</keyword>
<keyword evidence="1" id="KW-0812">Transmembrane</keyword>
<keyword evidence="4" id="KW-1185">Reference proteome</keyword>
<dbReference type="Proteomes" id="UP000184076">
    <property type="component" value="Unassembled WGS sequence"/>
</dbReference>
<feature type="signal peptide" evidence="2">
    <location>
        <begin position="1"/>
        <end position="21"/>
    </location>
</feature>
<accession>A0A1M5BJS0</accession>
<evidence type="ECO:0000313" key="3">
    <source>
        <dbReference type="EMBL" id="SHF42833.1"/>
    </source>
</evidence>
<organism evidence="3 4">
    <name type="scientific">Desulfacinum infernum DSM 9756</name>
    <dbReference type="NCBI Taxonomy" id="1121391"/>
    <lineage>
        <taxon>Bacteria</taxon>
        <taxon>Pseudomonadati</taxon>
        <taxon>Thermodesulfobacteriota</taxon>
        <taxon>Syntrophobacteria</taxon>
        <taxon>Syntrophobacterales</taxon>
        <taxon>Syntrophobacteraceae</taxon>
        <taxon>Desulfacinum</taxon>
    </lineage>
</organism>
<keyword evidence="1" id="KW-0472">Membrane</keyword>
<reference evidence="4" key="1">
    <citation type="submission" date="2016-11" db="EMBL/GenBank/DDBJ databases">
        <authorList>
            <person name="Varghese N."/>
            <person name="Submissions S."/>
        </authorList>
    </citation>
    <scope>NUCLEOTIDE SEQUENCE [LARGE SCALE GENOMIC DNA]</scope>
    <source>
        <strain evidence="4">DSM 9756</strain>
    </source>
</reference>
<evidence type="ECO:0000313" key="4">
    <source>
        <dbReference type="Proteomes" id="UP000184076"/>
    </source>
</evidence>
<dbReference type="RefSeq" id="WP_073038829.1">
    <property type="nucleotide sequence ID" value="NZ_FQVB01000017.1"/>
</dbReference>
<dbReference type="AlphaFoldDB" id="A0A1M5BJS0"/>
<feature type="transmembrane region" description="Helical" evidence="1">
    <location>
        <begin position="100"/>
        <end position="119"/>
    </location>
</feature>
<dbReference type="OrthoDB" id="5419575at2"/>
<dbReference type="Gene3D" id="1.20.120.20">
    <property type="entry name" value="Apolipoprotein"/>
    <property type="match status" value="1"/>
</dbReference>
<sequence length="158" mass="18255">MKKALVVIFLLALLAPGIGNAVETAPRITDREIVERLSRLEEGQRSLEARIDTLDRSLNNRMDALERSLNKRIDDVDARLNDRIDDLRAEMNARFDTLQWTLGLFITIALVILGFVLRLQWQMHRRLTRLETIQEKQGRDLDFVKSLIEKLLPPKGVL</sequence>
<evidence type="ECO:0000256" key="2">
    <source>
        <dbReference type="SAM" id="SignalP"/>
    </source>
</evidence>
<protein>
    <submittedName>
        <fullName evidence="3">Uncharacterized protein</fullName>
    </submittedName>
</protein>